<dbReference type="PANTHER" id="PTHR34405">
    <property type="entry name" value="CRISPR-ASSOCIATED ENDORIBONUCLEASE CAS2"/>
    <property type="match status" value="1"/>
</dbReference>
<dbReference type="CDD" id="cd09725">
    <property type="entry name" value="Cas2_I_II_III"/>
    <property type="match status" value="1"/>
</dbReference>
<name>A0A8J2Z7C8_9PROT</name>
<proteinExistence type="inferred from homology"/>
<evidence type="ECO:0000256" key="1">
    <source>
        <dbReference type="ARBA" id="ARBA00001946"/>
    </source>
</evidence>
<evidence type="ECO:0000256" key="9">
    <source>
        <dbReference type="HAMAP-Rule" id="MF_01471"/>
    </source>
</evidence>
<dbReference type="SUPFAM" id="SSF143430">
    <property type="entry name" value="TTP0101/SSO1404-like"/>
    <property type="match status" value="1"/>
</dbReference>
<comment type="subunit">
    <text evidence="9">Homodimer, forms a heterotetramer with a Cas1 homodimer.</text>
</comment>
<evidence type="ECO:0000256" key="6">
    <source>
        <dbReference type="ARBA" id="ARBA00022801"/>
    </source>
</evidence>
<evidence type="ECO:0000256" key="7">
    <source>
        <dbReference type="ARBA" id="ARBA00022842"/>
    </source>
</evidence>
<comment type="caution">
    <text evidence="10">The sequence shown here is derived from an EMBL/GenBank/DDBJ whole genome shotgun (WGS) entry which is preliminary data.</text>
</comment>
<evidence type="ECO:0000256" key="3">
    <source>
        <dbReference type="ARBA" id="ARBA00022722"/>
    </source>
</evidence>
<keyword evidence="11" id="KW-1185">Reference proteome</keyword>
<keyword evidence="7 9" id="KW-0460">Magnesium</keyword>
<dbReference type="Gene3D" id="3.30.70.240">
    <property type="match status" value="1"/>
</dbReference>
<dbReference type="NCBIfam" id="TIGR01573">
    <property type="entry name" value="cas2"/>
    <property type="match status" value="1"/>
</dbReference>
<dbReference type="GO" id="GO:0043571">
    <property type="term" value="P:maintenance of CRISPR repeat elements"/>
    <property type="evidence" value="ECO:0007669"/>
    <property type="project" value="UniProtKB-UniRule"/>
</dbReference>
<dbReference type="EMBL" id="BMKS01000001">
    <property type="protein sequence ID" value="GGG15705.1"/>
    <property type="molecule type" value="Genomic_DNA"/>
</dbReference>
<dbReference type="GO" id="GO:0046872">
    <property type="term" value="F:metal ion binding"/>
    <property type="evidence" value="ECO:0007669"/>
    <property type="project" value="UniProtKB-UniRule"/>
</dbReference>
<dbReference type="EC" id="3.1.-.-" evidence="9"/>
<gene>
    <name evidence="9" type="primary">cas2</name>
    <name evidence="10" type="ORF">GCM10010964_00010</name>
</gene>
<dbReference type="InterPro" id="IPR019199">
    <property type="entry name" value="Virulence_VapD/CRISPR_Cas2"/>
</dbReference>
<keyword evidence="6 9" id="KW-0378">Hydrolase</keyword>
<dbReference type="GO" id="GO:0004521">
    <property type="term" value="F:RNA endonuclease activity"/>
    <property type="evidence" value="ECO:0007669"/>
    <property type="project" value="InterPro"/>
</dbReference>
<evidence type="ECO:0000256" key="4">
    <source>
        <dbReference type="ARBA" id="ARBA00022723"/>
    </source>
</evidence>
<evidence type="ECO:0000256" key="5">
    <source>
        <dbReference type="ARBA" id="ARBA00022759"/>
    </source>
</evidence>
<evidence type="ECO:0000313" key="11">
    <source>
        <dbReference type="Proteomes" id="UP000597507"/>
    </source>
</evidence>
<keyword evidence="4 9" id="KW-0479">Metal-binding</keyword>
<evidence type="ECO:0000256" key="2">
    <source>
        <dbReference type="ARBA" id="ARBA00009959"/>
    </source>
</evidence>
<keyword evidence="8 9" id="KW-0051">Antiviral defense</keyword>
<organism evidence="10 11">
    <name type="scientific">Caldovatus sediminis</name>
    <dbReference type="NCBI Taxonomy" id="2041189"/>
    <lineage>
        <taxon>Bacteria</taxon>
        <taxon>Pseudomonadati</taxon>
        <taxon>Pseudomonadota</taxon>
        <taxon>Alphaproteobacteria</taxon>
        <taxon>Acetobacterales</taxon>
        <taxon>Roseomonadaceae</taxon>
        <taxon>Caldovatus</taxon>
    </lineage>
</organism>
<reference evidence="10 11" key="1">
    <citation type="journal article" date="2014" name="Int. J. Syst. Evol. Microbiol.">
        <title>Complete genome sequence of Corynebacterium casei LMG S-19264T (=DSM 44701T), isolated from a smear-ripened cheese.</title>
        <authorList>
            <consortium name="US DOE Joint Genome Institute (JGI-PGF)"/>
            <person name="Walter F."/>
            <person name="Albersmeier A."/>
            <person name="Kalinowski J."/>
            <person name="Ruckert C."/>
        </authorList>
    </citation>
    <scope>NUCLEOTIDE SEQUENCE [LARGE SCALE GENOMIC DNA]</scope>
    <source>
        <strain evidence="10 11">CGMCC 1.16330</strain>
    </source>
</reference>
<dbReference type="RefSeq" id="WP_188897190.1">
    <property type="nucleotide sequence ID" value="NZ_BMKS01000001.1"/>
</dbReference>
<comment type="function">
    <text evidence="9">CRISPR (clustered regularly interspaced short palindromic repeat), is an adaptive immune system that provides protection against mobile genetic elements (viruses, transposable elements and conjugative plasmids). CRISPR clusters contain sequences complementary to antecedent mobile elements and target invading nucleic acids. CRISPR clusters are transcribed and processed into CRISPR RNA (crRNA). Functions as a ssRNA-specific endoribonuclease. Involved in the integration of spacer DNA into the CRISPR cassette.</text>
</comment>
<protein>
    <recommendedName>
        <fullName evidence="9">CRISPR-associated endoribonuclease Cas2</fullName>
        <ecNumber evidence="9">3.1.-.-</ecNumber>
    </recommendedName>
</protein>
<evidence type="ECO:0000256" key="8">
    <source>
        <dbReference type="ARBA" id="ARBA00023118"/>
    </source>
</evidence>
<feature type="binding site" evidence="9">
    <location>
        <position position="12"/>
    </location>
    <ligand>
        <name>Mg(2+)</name>
        <dbReference type="ChEBI" id="CHEBI:18420"/>
        <note>catalytic</note>
    </ligand>
</feature>
<dbReference type="AlphaFoldDB" id="A0A8J2Z7C8"/>
<dbReference type="InterPro" id="IPR021127">
    <property type="entry name" value="CRISPR_associated_Cas2"/>
</dbReference>
<comment type="cofactor">
    <cofactor evidence="1 9">
        <name>Mg(2+)</name>
        <dbReference type="ChEBI" id="CHEBI:18420"/>
    </cofactor>
</comment>
<sequence>MPRRRTWLIGYDIASPRRLRRVARLLEKHAYRLQYSLFVGCWTTAELDALWAGLEALIHPRRDDVRAWPVAENAELELWGMGWPEDVVVGGVGSVPLQRLLRSGIVSDDTEPEGA</sequence>
<dbReference type="HAMAP" id="MF_01471">
    <property type="entry name" value="Cas2"/>
    <property type="match status" value="1"/>
</dbReference>
<accession>A0A8J2Z7C8</accession>
<evidence type="ECO:0000313" key="10">
    <source>
        <dbReference type="EMBL" id="GGG15705.1"/>
    </source>
</evidence>
<dbReference type="Pfam" id="PF09827">
    <property type="entry name" value="CRISPR_Cas2"/>
    <property type="match status" value="1"/>
</dbReference>
<keyword evidence="3 9" id="KW-0540">Nuclease</keyword>
<keyword evidence="5 9" id="KW-0255">Endonuclease</keyword>
<dbReference type="GO" id="GO:0016787">
    <property type="term" value="F:hydrolase activity"/>
    <property type="evidence" value="ECO:0007669"/>
    <property type="project" value="UniProtKB-KW"/>
</dbReference>
<comment type="similarity">
    <text evidence="2 9">Belongs to the CRISPR-associated endoribonuclease Cas2 protein family.</text>
</comment>
<dbReference type="GO" id="GO:0051607">
    <property type="term" value="P:defense response to virus"/>
    <property type="evidence" value="ECO:0007669"/>
    <property type="project" value="UniProtKB-UniRule"/>
</dbReference>
<dbReference type="Proteomes" id="UP000597507">
    <property type="component" value="Unassembled WGS sequence"/>
</dbReference>
<dbReference type="PANTHER" id="PTHR34405:SF3">
    <property type="entry name" value="CRISPR-ASSOCIATED ENDORIBONUCLEASE CAS2 3"/>
    <property type="match status" value="1"/>
</dbReference>